<accession>A0ABQ0NX84</accession>
<feature type="region of interest" description="Disordered" evidence="1">
    <location>
        <begin position="88"/>
        <end position="119"/>
    </location>
</feature>
<name>A0ABQ0NX84_9PROT</name>
<keyword evidence="3" id="KW-1185">Reference proteome</keyword>
<dbReference type="EMBL" id="BAQD01000003">
    <property type="protein sequence ID" value="GBQ05302.1"/>
    <property type="molecule type" value="Genomic_DNA"/>
</dbReference>
<evidence type="ECO:0000313" key="3">
    <source>
        <dbReference type="Proteomes" id="UP001062901"/>
    </source>
</evidence>
<reference evidence="2" key="1">
    <citation type="submission" date="2013-04" db="EMBL/GenBank/DDBJ databases">
        <title>The genome sequencing project of 58 acetic acid bacteria.</title>
        <authorList>
            <person name="Okamoto-Kainuma A."/>
            <person name="Ishikawa M."/>
            <person name="Umino S."/>
            <person name="Koizumi Y."/>
            <person name="Shiwa Y."/>
            <person name="Yoshikawa H."/>
            <person name="Matsutani M."/>
            <person name="Matsushita K."/>
        </authorList>
    </citation>
    <scope>NUCLEOTIDE SEQUENCE</scope>
    <source>
        <strain evidence="2">DSM 15669</strain>
    </source>
</reference>
<evidence type="ECO:0000256" key="1">
    <source>
        <dbReference type="SAM" id="MobiDB-lite"/>
    </source>
</evidence>
<comment type="caution">
    <text evidence="2">The sequence shown here is derived from an EMBL/GenBank/DDBJ whole genome shotgun (WGS) entry which is preliminary data.</text>
</comment>
<proteinExistence type="predicted"/>
<gene>
    <name evidence="2" type="ORF">AA15669_0403</name>
</gene>
<organism evidence="2 3">
    <name type="scientific">Saccharibacter floricola DSM 15669</name>
    <dbReference type="NCBI Taxonomy" id="1123227"/>
    <lineage>
        <taxon>Bacteria</taxon>
        <taxon>Pseudomonadati</taxon>
        <taxon>Pseudomonadota</taxon>
        <taxon>Alphaproteobacteria</taxon>
        <taxon>Acetobacterales</taxon>
        <taxon>Acetobacteraceae</taxon>
        <taxon>Saccharibacter</taxon>
    </lineage>
</organism>
<feature type="compositionally biased region" description="Polar residues" evidence="1">
    <location>
        <begin position="88"/>
        <end position="98"/>
    </location>
</feature>
<dbReference type="Proteomes" id="UP001062901">
    <property type="component" value="Unassembled WGS sequence"/>
</dbReference>
<evidence type="ECO:0000313" key="2">
    <source>
        <dbReference type="EMBL" id="GBQ05302.1"/>
    </source>
</evidence>
<sequence>MRLGHVAVVRSQVDSRTILIDQSHWGHNGIDRNVRVMDVSPNNDWTAVRVALRGRQDSFGSIYKTHGFIYNRPEGKAPVQGNMQDVLASNNDGLQTASLPDDAPTQEVFVDDAPDRSIR</sequence>
<protein>
    <recommendedName>
        <fullName evidence="4">CHAP domain-containing protein</fullName>
    </recommendedName>
</protein>
<evidence type="ECO:0008006" key="4">
    <source>
        <dbReference type="Google" id="ProtNLM"/>
    </source>
</evidence>